<gene>
    <name evidence="2" type="ORF">Naga_102645g1</name>
</gene>
<accession>W7TL37</accession>
<organism evidence="2 3">
    <name type="scientific">Nannochloropsis gaditana</name>
    <dbReference type="NCBI Taxonomy" id="72520"/>
    <lineage>
        <taxon>Eukaryota</taxon>
        <taxon>Sar</taxon>
        <taxon>Stramenopiles</taxon>
        <taxon>Ochrophyta</taxon>
        <taxon>Eustigmatophyceae</taxon>
        <taxon>Eustigmatales</taxon>
        <taxon>Monodopsidaceae</taxon>
        <taxon>Nannochloropsis</taxon>
    </lineage>
</organism>
<proteinExistence type="predicted"/>
<evidence type="ECO:0000313" key="3">
    <source>
        <dbReference type="Proteomes" id="UP000019335"/>
    </source>
</evidence>
<dbReference type="AlphaFoldDB" id="W7TL37"/>
<dbReference type="Proteomes" id="UP000019335">
    <property type="component" value="Chromosome 6"/>
</dbReference>
<dbReference type="EMBL" id="AZIL01000390">
    <property type="protein sequence ID" value="EWM27815.1"/>
    <property type="molecule type" value="Genomic_DNA"/>
</dbReference>
<sequence>MSLGAYSPMPSLLGLREQESLLPDTDQQVQEAQVPTGAPLAAPGPTANGLRRLLPTALAPHSGRDAWEASSLFLRRGGCVLRLSSFPFPPSLLLAFPRPQLAS</sequence>
<comment type="caution">
    <text evidence="2">The sequence shown here is derived from an EMBL/GenBank/DDBJ whole genome shotgun (WGS) entry which is preliminary data.</text>
</comment>
<evidence type="ECO:0000256" key="1">
    <source>
        <dbReference type="SAM" id="MobiDB-lite"/>
    </source>
</evidence>
<keyword evidence="3" id="KW-1185">Reference proteome</keyword>
<feature type="region of interest" description="Disordered" evidence="1">
    <location>
        <begin position="1"/>
        <end position="28"/>
    </location>
</feature>
<evidence type="ECO:0000313" key="2">
    <source>
        <dbReference type="EMBL" id="EWM27815.1"/>
    </source>
</evidence>
<name>W7TL37_9STRA</name>
<reference evidence="2 3" key="1">
    <citation type="journal article" date="2014" name="Mol. Plant">
        <title>Chromosome Scale Genome Assembly and Transcriptome Profiling of Nannochloropsis gaditana in Nitrogen Depletion.</title>
        <authorList>
            <person name="Corteggiani Carpinelli E."/>
            <person name="Telatin A."/>
            <person name="Vitulo N."/>
            <person name="Forcato C."/>
            <person name="D'Angelo M."/>
            <person name="Schiavon R."/>
            <person name="Vezzi A."/>
            <person name="Giacometti G.M."/>
            <person name="Morosinotto T."/>
            <person name="Valle G."/>
        </authorList>
    </citation>
    <scope>NUCLEOTIDE SEQUENCE [LARGE SCALE GENOMIC DNA]</scope>
    <source>
        <strain evidence="2 3">B-31</strain>
    </source>
</reference>
<protein>
    <submittedName>
        <fullName evidence="2">Uncharacterized protein</fullName>
    </submittedName>
</protein>